<dbReference type="Pfam" id="PF22527">
    <property type="entry name" value="DEXQc_Suv3"/>
    <property type="match status" value="1"/>
</dbReference>
<evidence type="ECO:0000256" key="4">
    <source>
        <dbReference type="ARBA" id="ARBA00022840"/>
    </source>
</evidence>
<dbReference type="InterPro" id="IPR027417">
    <property type="entry name" value="P-loop_NTPase"/>
</dbReference>
<dbReference type="GO" id="GO:0016787">
    <property type="term" value="F:hydrolase activity"/>
    <property type="evidence" value="ECO:0007669"/>
    <property type="project" value="UniProtKB-KW"/>
</dbReference>
<organism evidence="7 8">
    <name type="scientific">Hyphomonas atlantica</name>
    <dbReference type="NCBI Taxonomy" id="1280948"/>
    <lineage>
        <taxon>Bacteria</taxon>
        <taxon>Pseudomonadati</taxon>
        <taxon>Pseudomonadota</taxon>
        <taxon>Alphaproteobacteria</taxon>
        <taxon>Hyphomonadales</taxon>
        <taxon>Hyphomonadaceae</taxon>
        <taxon>Hyphomonas</taxon>
    </lineage>
</organism>
<reference evidence="7 8" key="1">
    <citation type="journal article" date="2014" name="Antonie Van Leeuwenhoek">
        <title>Hyphomonas beringensis sp. nov. and Hyphomonas chukchiensis sp. nov., isolated from surface seawater of the Bering Sea and Chukchi Sea.</title>
        <authorList>
            <person name="Li C."/>
            <person name="Lai Q."/>
            <person name="Li G."/>
            <person name="Dong C."/>
            <person name="Wang J."/>
            <person name="Liao Y."/>
            <person name="Shao Z."/>
        </authorList>
    </citation>
    <scope>NUCLEOTIDE SEQUENCE [LARGE SCALE GENOMIC DNA]</scope>
    <source>
        <strain evidence="7 8">22II1-22F38</strain>
    </source>
</reference>
<evidence type="ECO:0000256" key="1">
    <source>
        <dbReference type="ARBA" id="ARBA00022741"/>
    </source>
</evidence>
<evidence type="ECO:0000256" key="3">
    <source>
        <dbReference type="ARBA" id="ARBA00022806"/>
    </source>
</evidence>
<dbReference type="eggNOG" id="COG4581">
    <property type="taxonomic scope" value="Bacteria"/>
</dbReference>
<evidence type="ECO:0000313" key="7">
    <source>
        <dbReference type="EMBL" id="KCZ65273.1"/>
    </source>
</evidence>
<dbReference type="InterPro" id="IPR055206">
    <property type="entry name" value="DEXQc_SUV3"/>
</dbReference>
<evidence type="ECO:0000256" key="5">
    <source>
        <dbReference type="SAM" id="MobiDB-lite"/>
    </source>
</evidence>
<proteinExistence type="predicted"/>
<name>A0A059ECA2_9PROT</name>
<dbReference type="PATRIC" id="fig|1280948.3.peg.494"/>
<evidence type="ECO:0000259" key="6">
    <source>
        <dbReference type="PROSITE" id="PS51194"/>
    </source>
</evidence>
<feature type="compositionally biased region" description="Gly residues" evidence="5">
    <location>
        <begin position="865"/>
        <end position="883"/>
    </location>
</feature>
<dbReference type="Proteomes" id="UP000024547">
    <property type="component" value="Unassembled WGS sequence"/>
</dbReference>
<dbReference type="AlphaFoldDB" id="A0A059ECA2"/>
<dbReference type="STRING" id="1280948.HY36_02500"/>
<feature type="region of interest" description="Disordered" evidence="5">
    <location>
        <begin position="845"/>
        <end position="942"/>
    </location>
</feature>
<dbReference type="PROSITE" id="PS51194">
    <property type="entry name" value="HELICASE_CTER"/>
    <property type="match status" value="1"/>
</dbReference>
<dbReference type="PANTHER" id="PTHR12131:SF1">
    <property type="entry name" value="ATP-DEPENDENT RNA HELICASE SUPV3L1, MITOCHONDRIAL-RELATED"/>
    <property type="match status" value="1"/>
</dbReference>
<evidence type="ECO:0000256" key="2">
    <source>
        <dbReference type="ARBA" id="ARBA00022801"/>
    </source>
</evidence>
<protein>
    <recommendedName>
        <fullName evidence="6">Helicase C-terminal domain-containing protein</fullName>
    </recommendedName>
</protein>
<dbReference type="Pfam" id="PF00271">
    <property type="entry name" value="Helicase_C"/>
    <property type="match status" value="1"/>
</dbReference>
<accession>A0A059ECA2</accession>
<evidence type="ECO:0000313" key="8">
    <source>
        <dbReference type="Proteomes" id="UP000024547"/>
    </source>
</evidence>
<feature type="domain" description="Helicase C-terminal" evidence="6">
    <location>
        <begin position="195"/>
        <end position="356"/>
    </location>
</feature>
<keyword evidence="3" id="KW-0347">Helicase</keyword>
<feature type="compositionally biased region" description="Basic and acidic residues" evidence="5">
    <location>
        <begin position="845"/>
        <end position="854"/>
    </location>
</feature>
<comment type="caution">
    <text evidence="7">The sequence shown here is derived from an EMBL/GenBank/DDBJ whole genome shotgun (WGS) entry which is preliminary data.</text>
</comment>
<dbReference type="GO" id="GO:0004386">
    <property type="term" value="F:helicase activity"/>
    <property type="evidence" value="ECO:0007669"/>
    <property type="project" value="UniProtKB-KW"/>
</dbReference>
<dbReference type="InterPro" id="IPR050699">
    <property type="entry name" value="RNA-DNA_Helicase"/>
</dbReference>
<keyword evidence="2" id="KW-0378">Hydrolase</keyword>
<dbReference type="GO" id="GO:0005524">
    <property type="term" value="F:ATP binding"/>
    <property type="evidence" value="ECO:0007669"/>
    <property type="project" value="UniProtKB-KW"/>
</dbReference>
<keyword evidence="8" id="KW-1185">Reference proteome</keyword>
<dbReference type="InterPro" id="IPR001650">
    <property type="entry name" value="Helicase_C-like"/>
</dbReference>
<dbReference type="EMBL" id="AWFH01000001">
    <property type="protein sequence ID" value="KCZ65273.1"/>
    <property type="molecule type" value="Genomic_DNA"/>
</dbReference>
<dbReference type="Gene3D" id="3.40.50.300">
    <property type="entry name" value="P-loop containing nucleotide triphosphate hydrolases"/>
    <property type="match status" value="2"/>
</dbReference>
<dbReference type="SMART" id="SM00490">
    <property type="entry name" value="HELICc"/>
    <property type="match status" value="1"/>
</dbReference>
<gene>
    <name evidence="7" type="ORF">HY36_02500</name>
</gene>
<dbReference type="PANTHER" id="PTHR12131">
    <property type="entry name" value="ATP-DEPENDENT RNA AND DNA HELICASE"/>
    <property type="match status" value="1"/>
</dbReference>
<sequence length="942" mass="103388">MEVTARDQVDVKLHDFRAFCGRARRRPLDFREPARHAATMSSTLKAILGPTNTGKTHYAIERMTGYGTGMIGLPLRLLAREVYDRVVERKGAAHVALVTGEERIVPSTARYWVCTVESMPVDVRVDFVAIDEIQLAEDQDRGHVFTDRILNLRGSHETLLLGSDTMRGVLRTLDLGAETEPRERFSELRYAGHCKITKLPKRTAIVAFSTDEVYAIGELLRRQKGGAAIVMGALSPRTRNAQVAMYQSGEVDYIVATDAIGMGLNLDVDRVVFASRSKFDGRRHRLLTPAECAQIAGRAGRFRTDGEFGETATCPHFDEETWKAIEAHRFDPVDHLQWRNSALDFSSLRRLILSLEKPSGHPALIHNPHALDEWVLRRMSEDGAIGPNVAGARRVKRLWDLARLPDFRKAGPEGHARLVLGLAETLADPDARLSDTGLERRLDDLSSTQGDIAKLQQRLANIRTWTYAAHRPDWLENPEKWQDRTREIEDSLSDALHEALTARFVDRRTTALLASLKKEDALVTELTPEGDVRVEGHVVGRLKGLTFEPVLDARTLEGKAVRGAAQAAVRPLIVERLSLIVAAPDDAFKLNDEGQVEHINSPVGQLVKGSGWMSPRVEIIGAAEVDPAEREAARQRLEQWATKETARILPTHTKLAVEKAGDALDGLARGIAFRVLESGAAVDLRQDDPGLRLTAEQREALKGIGIRAGRVAAHVPDAQKPAGQRMIAILRAVFEGQPFPLAPEGAGSFALDGTWPEEALAANGYLRFGKRAVRADLAERLGWEIAKRRKEAGKNAFPIEIDLASVVSCPADNWPAVLKGFGLAPAEKDKETDAVLLWRYAARARPEGRPERGRNQGGAPHQNAGGKGGKGPRGGKPQGGGRGPSRNAPASRKPDPDSPFAALAALLPEEKPKPKKKKRKPKPKAESGAPETGSDFTYTPFQ</sequence>
<keyword evidence="4" id="KW-0067">ATP-binding</keyword>
<dbReference type="SUPFAM" id="SSF52540">
    <property type="entry name" value="P-loop containing nucleoside triphosphate hydrolases"/>
    <property type="match status" value="2"/>
</dbReference>
<keyword evidence="1" id="KW-0547">Nucleotide-binding</keyword>
<feature type="compositionally biased region" description="Basic residues" evidence="5">
    <location>
        <begin position="913"/>
        <end position="922"/>
    </location>
</feature>